<comment type="cofactor">
    <cofactor evidence="2">
        <name>Mg(2+)</name>
        <dbReference type="ChEBI" id="CHEBI:18420"/>
    </cofactor>
</comment>
<accession>A0ABV3Y5I4</accession>
<dbReference type="PROSITE" id="PS50972">
    <property type="entry name" value="PTERIN_BINDING"/>
    <property type="match status" value="1"/>
</dbReference>
<sequence>MRTLRLRDRNLDLSRPIVMGILNRTTDSFFDKGSYYHFDLFLRKADELVVDGADIVDIGGVKAGPGEEITLEAELDRVVPAVQAVAARFDVAISVDTWRSEVLDAVLEVGAHLGNDISGFGDLNYTKVAARYGAGVVATHIRLKPRVPDLNPHYDYLADDVRTFLLDRVERAVQDGVDPHAVVIDAGFDLGKTTSQSLALLGTTQRLVDTGFPVLISASNKGFLGETLGLGVTERRMASICAASIAMLQGASVYRVHDVRGTVKALDTIAALRGHALDSRDHQLSANEA</sequence>
<comment type="similarity">
    <text evidence="1 2">Belongs to the DHPS family.</text>
</comment>
<dbReference type="PROSITE" id="PS00792">
    <property type="entry name" value="DHPS_1"/>
    <property type="match status" value="1"/>
</dbReference>
<dbReference type="InterPro" id="IPR000489">
    <property type="entry name" value="Pterin-binding_dom"/>
</dbReference>
<dbReference type="NCBIfam" id="TIGR01496">
    <property type="entry name" value="DHPS"/>
    <property type="match status" value="1"/>
</dbReference>
<protein>
    <recommendedName>
        <fullName evidence="2">Dihydropteroate synthase</fullName>
        <shortName evidence="2">DHPS</shortName>
        <ecNumber evidence="2">2.5.1.15</ecNumber>
    </recommendedName>
    <alternativeName>
        <fullName evidence="2">Dihydropteroate pyrophosphorylase</fullName>
    </alternativeName>
</protein>
<keyword evidence="5" id="KW-1185">Reference proteome</keyword>
<reference evidence="4 5" key="1">
    <citation type="submission" date="2024-07" db="EMBL/GenBank/DDBJ databases">
        <title>Draft Genome Sequence of Ferrimicrobium acidiphilum Strain YE2023, Isolated from a Pulp of Bioleach Reactor.</title>
        <authorList>
            <person name="Elkina Y.A."/>
            <person name="Bulaeva A.G."/>
            <person name="Beletsky A.V."/>
            <person name="Mardanov A.V."/>
        </authorList>
    </citation>
    <scope>NUCLEOTIDE SEQUENCE [LARGE SCALE GENOMIC DNA]</scope>
    <source>
        <strain evidence="4 5">YE2023</strain>
    </source>
</reference>
<evidence type="ECO:0000313" key="4">
    <source>
        <dbReference type="EMBL" id="MEX6430675.1"/>
    </source>
</evidence>
<keyword evidence="2" id="KW-0289">Folate biosynthesis</keyword>
<evidence type="ECO:0000256" key="1">
    <source>
        <dbReference type="ARBA" id="ARBA00009503"/>
    </source>
</evidence>
<comment type="pathway">
    <text evidence="2">Cofactor biosynthesis; tetrahydrofolate biosynthesis; 7,8-dihydrofolate from 2-amino-4-hydroxy-6-hydroxymethyl-7,8-dihydropteridine diphosphate and 4-aminobenzoate: step 1/2.</text>
</comment>
<keyword evidence="2 4" id="KW-0808">Transferase</keyword>
<keyword evidence="2" id="KW-0479">Metal-binding</keyword>
<dbReference type="InterPro" id="IPR045031">
    <property type="entry name" value="DHP_synth-like"/>
</dbReference>
<dbReference type="Gene3D" id="3.20.20.20">
    <property type="entry name" value="Dihydropteroate synthase-like"/>
    <property type="match status" value="1"/>
</dbReference>
<evidence type="ECO:0000256" key="2">
    <source>
        <dbReference type="RuleBase" id="RU361205"/>
    </source>
</evidence>
<dbReference type="Proteomes" id="UP001560267">
    <property type="component" value="Unassembled WGS sequence"/>
</dbReference>
<dbReference type="PROSITE" id="PS00793">
    <property type="entry name" value="DHPS_2"/>
    <property type="match status" value="1"/>
</dbReference>
<dbReference type="PANTHER" id="PTHR20941">
    <property type="entry name" value="FOLATE SYNTHESIS PROTEINS"/>
    <property type="match status" value="1"/>
</dbReference>
<keyword evidence="2" id="KW-0460">Magnesium</keyword>
<dbReference type="SUPFAM" id="SSF51717">
    <property type="entry name" value="Dihydropteroate synthetase-like"/>
    <property type="match status" value="1"/>
</dbReference>
<dbReference type="InterPro" id="IPR011005">
    <property type="entry name" value="Dihydropteroate_synth-like_sf"/>
</dbReference>
<dbReference type="EMBL" id="JBFSHR010000071">
    <property type="protein sequence ID" value="MEX6430675.1"/>
    <property type="molecule type" value="Genomic_DNA"/>
</dbReference>
<comment type="function">
    <text evidence="2">Catalyzes the condensation of para-aminobenzoate (pABA) with 6-hydroxymethyl-7,8-dihydropterin diphosphate (DHPt-PP) to form 7,8-dihydropteroate (H2Pte), the immediate precursor of folate derivatives.</text>
</comment>
<evidence type="ECO:0000313" key="5">
    <source>
        <dbReference type="Proteomes" id="UP001560267"/>
    </source>
</evidence>
<organism evidence="4 5">
    <name type="scientific">Ferrimicrobium acidiphilum</name>
    <dbReference type="NCBI Taxonomy" id="121039"/>
    <lineage>
        <taxon>Bacteria</taxon>
        <taxon>Bacillati</taxon>
        <taxon>Actinomycetota</taxon>
        <taxon>Acidimicrobiia</taxon>
        <taxon>Acidimicrobiales</taxon>
        <taxon>Acidimicrobiaceae</taxon>
        <taxon>Ferrimicrobium</taxon>
    </lineage>
</organism>
<comment type="caution">
    <text evidence="4">The sequence shown here is derived from an EMBL/GenBank/DDBJ whole genome shotgun (WGS) entry which is preliminary data.</text>
</comment>
<dbReference type="GO" id="GO:0004156">
    <property type="term" value="F:dihydropteroate synthase activity"/>
    <property type="evidence" value="ECO:0007669"/>
    <property type="project" value="UniProtKB-EC"/>
</dbReference>
<dbReference type="InterPro" id="IPR006390">
    <property type="entry name" value="DHP_synth_dom"/>
</dbReference>
<dbReference type="EC" id="2.5.1.15" evidence="2"/>
<name>A0ABV3Y5I4_9ACTN</name>
<dbReference type="PANTHER" id="PTHR20941:SF8">
    <property type="entry name" value="INACTIVE DIHYDROPTEROATE SYNTHASE 2"/>
    <property type="match status" value="1"/>
</dbReference>
<evidence type="ECO:0000259" key="3">
    <source>
        <dbReference type="PROSITE" id="PS50972"/>
    </source>
</evidence>
<feature type="domain" description="Pterin-binding" evidence="3">
    <location>
        <begin position="16"/>
        <end position="267"/>
    </location>
</feature>
<proteinExistence type="inferred from homology"/>
<gene>
    <name evidence="4" type="primary">folP</name>
    <name evidence="4" type="ORF">AB6A68_12645</name>
</gene>
<dbReference type="Pfam" id="PF00809">
    <property type="entry name" value="Pterin_bind"/>
    <property type="match status" value="1"/>
</dbReference>